<dbReference type="eggNOG" id="ENOG502SHU0">
    <property type="taxonomic scope" value="Eukaryota"/>
</dbReference>
<evidence type="ECO:0000256" key="1">
    <source>
        <dbReference type="ARBA" id="ARBA00004173"/>
    </source>
</evidence>
<dbReference type="SUPFAM" id="SSF56112">
    <property type="entry name" value="Protein kinase-like (PK-like)"/>
    <property type="match status" value="1"/>
</dbReference>
<keyword evidence="9" id="KW-1185">Reference proteome</keyword>
<dbReference type="GeneID" id="9224387"/>
<dbReference type="PANTHER" id="PTHR36091">
    <property type="entry name" value="ALTERED INHERITANCE OF MITOCHONDRIA PROTEIN 9, MITOCHONDRIAL"/>
    <property type="match status" value="1"/>
</dbReference>
<dbReference type="Proteomes" id="UP000002035">
    <property type="component" value="Unassembled WGS sequence"/>
</dbReference>
<comment type="similarity">
    <text evidence="2">Belongs to the AIM9 family.</text>
</comment>
<dbReference type="Gene3D" id="3.90.1200.10">
    <property type="match status" value="1"/>
</dbReference>
<dbReference type="OMA" id="FYDTSVM"/>
<dbReference type="VEuPathDB" id="FungiDB:MCYG_04055"/>
<evidence type="ECO:0000256" key="6">
    <source>
        <dbReference type="ARBA" id="ARBA00031849"/>
    </source>
</evidence>
<accession>C5FN00</accession>
<dbReference type="Pfam" id="PF01636">
    <property type="entry name" value="APH"/>
    <property type="match status" value="1"/>
</dbReference>
<dbReference type="PANTHER" id="PTHR36091:SF1">
    <property type="entry name" value="ALTERED INHERITANCE OF MITOCHONDRIA PROTEIN 9, MITOCHONDRIAL"/>
    <property type="match status" value="1"/>
</dbReference>
<feature type="domain" description="Aminoglycoside phosphotransferase" evidence="7">
    <location>
        <begin position="88"/>
        <end position="363"/>
    </location>
</feature>
<dbReference type="InterPro" id="IPR051035">
    <property type="entry name" value="Mito_inheritance_9"/>
</dbReference>
<dbReference type="HOGENOM" id="CLU_019189_13_0_1"/>
<organism evidence="8 9">
    <name type="scientific">Arthroderma otae (strain ATCC MYA-4605 / CBS 113480)</name>
    <name type="common">Microsporum canis</name>
    <dbReference type="NCBI Taxonomy" id="554155"/>
    <lineage>
        <taxon>Eukaryota</taxon>
        <taxon>Fungi</taxon>
        <taxon>Dikarya</taxon>
        <taxon>Ascomycota</taxon>
        <taxon>Pezizomycotina</taxon>
        <taxon>Eurotiomycetes</taxon>
        <taxon>Eurotiomycetidae</taxon>
        <taxon>Onygenales</taxon>
        <taxon>Arthrodermataceae</taxon>
        <taxon>Microsporum</taxon>
    </lineage>
</organism>
<dbReference type="GO" id="GO:0016740">
    <property type="term" value="F:transferase activity"/>
    <property type="evidence" value="ECO:0007669"/>
    <property type="project" value="UniProtKB-KW"/>
</dbReference>
<dbReference type="AlphaFoldDB" id="C5FN00"/>
<evidence type="ECO:0000256" key="3">
    <source>
        <dbReference type="ARBA" id="ARBA00016197"/>
    </source>
</evidence>
<sequence>MAITTLANIFPGKNKFPRLNILHSTRQLSSALMDKEHQDLSEDFFRFTRGRFLCNETEQLTQRHVEFNVKELAATAAGAIGATKCINIQKCTDGHYNKAFLLTMDNGKEVIGKIPNPNAGPAHLTTASEVATMDFMRNVLQTPVPQVYSWNSKANEENRVGAEYIIMEKVPGVPLGSVWESLEPPDKLKVFLQIFRYQKRWTAVKFSQFGSLYYSKNLPADASSRGNLYIDKDGRSVDHFAVGPTVSREWLQDGRQELQCYRGPYYRMAIGRREGMAIRTLKQFPKQCVMFCGPGAYQPTLEKKLAAVKLYSHILQHILPSETGLTSGHLWHNDLHAENIFVNPDRPTEITGIIDWQSIQIAPLTDHCLDPNFLGYEGPDVGDNPQPPALREDIDSLEQNERRAAIKQFYDTSVMVAWRMLVKKKNPDQHAAIRFQKSKAGHMLNLSQNLYVFGEAHFRALVLDLRDEWAESGKDFPLTFSATEISEIEADVKAADIGLGVMNMITERMGDLWPEKWFVEHENYEAAMAKLRDIKAELVEKAVRSPEDKEVFETFWPFDC</sequence>
<proteinExistence type="inferred from homology"/>
<name>C5FN00_ARTOC</name>
<gene>
    <name evidence="8" type="ORF">MCYG_04055</name>
</gene>
<evidence type="ECO:0000256" key="4">
    <source>
        <dbReference type="ARBA" id="ARBA00022946"/>
    </source>
</evidence>
<dbReference type="InterPro" id="IPR011009">
    <property type="entry name" value="Kinase-like_dom_sf"/>
</dbReference>
<keyword evidence="8" id="KW-0808">Transferase</keyword>
<dbReference type="InterPro" id="IPR002575">
    <property type="entry name" value="Aminoglycoside_PTrfase"/>
</dbReference>
<dbReference type="OrthoDB" id="2831558at2759"/>
<dbReference type="RefSeq" id="XP_002846318.1">
    <property type="nucleotide sequence ID" value="XM_002846272.1"/>
</dbReference>
<evidence type="ECO:0000313" key="8">
    <source>
        <dbReference type="EMBL" id="EEQ31236.1"/>
    </source>
</evidence>
<evidence type="ECO:0000313" key="9">
    <source>
        <dbReference type="Proteomes" id="UP000002035"/>
    </source>
</evidence>
<evidence type="ECO:0000256" key="2">
    <source>
        <dbReference type="ARBA" id="ARBA00005543"/>
    </source>
</evidence>
<evidence type="ECO:0000256" key="5">
    <source>
        <dbReference type="ARBA" id="ARBA00023128"/>
    </source>
</evidence>
<keyword evidence="4" id="KW-0809">Transit peptide</keyword>
<protein>
    <recommendedName>
        <fullName evidence="3">Altered inheritance of mitochondria protein 9, mitochondrial</fullName>
    </recommendedName>
    <alternativeName>
        <fullName evidence="6">Found in mitochondrial proteome protein 29</fullName>
    </alternativeName>
</protein>
<keyword evidence="5" id="KW-0496">Mitochondrion</keyword>
<comment type="subcellular location">
    <subcellularLocation>
        <location evidence="1">Mitochondrion</location>
    </subcellularLocation>
</comment>
<dbReference type="GO" id="GO:0005739">
    <property type="term" value="C:mitochondrion"/>
    <property type="evidence" value="ECO:0007669"/>
    <property type="project" value="UniProtKB-SubCell"/>
</dbReference>
<reference evidence="9" key="1">
    <citation type="journal article" date="2012" name="MBio">
        <title>Comparative genome analysis of Trichophyton rubrum and related dermatophytes reveals candidate genes involved in infection.</title>
        <authorList>
            <person name="Martinez D.A."/>
            <person name="Oliver B.G."/>
            <person name="Graeser Y."/>
            <person name="Goldberg J.M."/>
            <person name="Li W."/>
            <person name="Martinez-Rossi N.M."/>
            <person name="Monod M."/>
            <person name="Shelest E."/>
            <person name="Barton R.C."/>
            <person name="Birch E."/>
            <person name="Brakhage A.A."/>
            <person name="Chen Z."/>
            <person name="Gurr S.J."/>
            <person name="Heiman D."/>
            <person name="Heitman J."/>
            <person name="Kosti I."/>
            <person name="Rossi A."/>
            <person name="Saif S."/>
            <person name="Samalova M."/>
            <person name="Saunders C.W."/>
            <person name="Shea T."/>
            <person name="Summerbell R.C."/>
            <person name="Xu J."/>
            <person name="Young S."/>
            <person name="Zeng Q."/>
            <person name="Birren B.W."/>
            <person name="Cuomo C.A."/>
            <person name="White T.C."/>
        </authorList>
    </citation>
    <scope>NUCLEOTIDE SEQUENCE [LARGE SCALE GENOMIC DNA]</scope>
    <source>
        <strain evidence="9">ATCC MYA-4605 / CBS 113480</strain>
    </source>
</reference>
<dbReference type="STRING" id="554155.C5FN00"/>
<evidence type="ECO:0000259" key="7">
    <source>
        <dbReference type="Pfam" id="PF01636"/>
    </source>
</evidence>
<dbReference type="EMBL" id="DS995704">
    <property type="protein sequence ID" value="EEQ31236.1"/>
    <property type="molecule type" value="Genomic_DNA"/>
</dbReference>